<dbReference type="Proteomes" id="UP000320055">
    <property type="component" value="Unassembled WGS sequence"/>
</dbReference>
<organism evidence="1 2">
    <name type="scientific">Hyella patelloides LEGE 07179</name>
    <dbReference type="NCBI Taxonomy" id="945734"/>
    <lineage>
        <taxon>Bacteria</taxon>
        <taxon>Bacillati</taxon>
        <taxon>Cyanobacteriota</taxon>
        <taxon>Cyanophyceae</taxon>
        <taxon>Pleurocapsales</taxon>
        <taxon>Hyellaceae</taxon>
        <taxon>Hyella</taxon>
    </lineage>
</organism>
<evidence type="ECO:0000313" key="1">
    <source>
        <dbReference type="EMBL" id="VEP18971.1"/>
    </source>
</evidence>
<dbReference type="AlphaFoldDB" id="A0A563W5J1"/>
<dbReference type="OrthoDB" id="557342at2"/>
<gene>
    <name evidence="1" type="ORF">H1P_990009</name>
</gene>
<accession>A0A563W5J1</accession>
<dbReference type="CDD" id="cd00133">
    <property type="entry name" value="PTS_IIB"/>
    <property type="match status" value="1"/>
</dbReference>
<name>A0A563W5J1_9CYAN</name>
<keyword evidence="2" id="KW-1185">Reference proteome</keyword>
<dbReference type="PANTHER" id="PTHR38664:SF1">
    <property type="entry name" value="SLR0058 PROTEIN"/>
    <property type="match status" value="1"/>
</dbReference>
<proteinExistence type="predicted"/>
<dbReference type="Pfam" id="PF05597">
    <property type="entry name" value="Phasin"/>
    <property type="match status" value="1"/>
</dbReference>
<evidence type="ECO:0008006" key="3">
    <source>
        <dbReference type="Google" id="ProtNLM"/>
    </source>
</evidence>
<dbReference type="PANTHER" id="PTHR38664">
    <property type="entry name" value="SLR0058 PROTEIN"/>
    <property type="match status" value="1"/>
</dbReference>
<dbReference type="RefSeq" id="WP_144868587.1">
    <property type="nucleotide sequence ID" value="NZ_LR213855.1"/>
</dbReference>
<evidence type="ECO:0000313" key="2">
    <source>
        <dbReference type="Proteomes" id="UP000320055"/>
    </source>
</evidence>
<sequence length="107" mass="12504">MNNNDWLKQLLMMGIGTTSLVAEKIKEASEQLVKDGKLDSEGAKEFVDDVMDQFNSDSDNFQKNMERQMKNVLQDLGVPRQAEMDELRGRIDRLERQIRDLENKSWR</sequence>
<protein>
    <recommendedName>
        <fullName evidence="3">Phasin family protein</fullName>
    </recommendedName>
</protein>
<dbReference type="EMBL" id="CAACVJ010000708">
    <property type="protein sequence ID" value="VEP18971.1"/>
    <property type="molecule type" value="Genomic_DNA"/>
</dbReference>
<reference evidence="1 2" key="1">
    <citation type="submission" date="2019-01" db="EMBL/GenBank/DDBJ databases">
        <authorList>
            <person name="Brito A."/>
        </authorList>
    </citation>
    <scope>NUCLEOTIDE SEQUENCE [LARGE SCALE GENOMIC DNA]</scope>
    <source>
        <strain evidence="1">1</strain>
    </source>
</reference>
<dbReference type="InterPro" id="IPR008769">
    <property type="entry name" value="PhaF_PhaI"/>
</dbReference>